<dbReference type="AlphaFoldDB" id="A0A942U688"/>
<sequence>MDKPKKGNTITIKLNGEPKSFREEPQKIAPEPTPEPIPNEIKIDSELHESEGVNEAAAAQESIEESFDWIIPESSENDVEEFTIANSQNFKNSKPKKSLMSFASFSNKNNRRPIGSIVITAVFAILIGLTIGFFMLKLVITESGEKAVTEPNVVGETGNGKEQPETTDKAASAAIEQLNTYVVQGGVFTSKAGAEDTAKQLKSKGIPSEQVEIGGKFYLFLSVADSLETAKSISTKYKDKGAEGAFAKQLMLDEKKLSNLTDNEKSFIESLPSIYQSLSTQVSGALVSSSVSADAGKSEKLKINNIKNENINKMKLELVGADEKVKAFQKSKDTKSLLEAEQHLLNFLSIYNSL</sequence>
<feature type="region of interest" description="Disordered" evidence="1">
    <location>
        <begin position="1"/>
        <end position="39"/>
    </location>
</feature>
<dbReference type="InterPro" id="IPR007730">
    <property type="entry name" value="SPOR-like_dom"/>
</dbReference>
<dbReference type="RefSeq" id="WP_213120013.1">
    <property type="nucleotide sequence ID" value="NZ_JAGYPF010000005.1"/>
</dbReference>
<reference evidence="4" key="1">
    <citation type="submission" date="2021-05" db="EMBL/GenBank/DDBJ databases">
        <title>Novel Bacillus species.</title>
        <authorList>
            <person name="Liu G."/>
        </authorList>
    </citation>
    <scope>NUCLEOTIDE SEQUENCE</scope>
    <source>
        <strain evidence="4">FJAT-49825</strain>
    </source>
</reference>
<protein>
    <submittedName>
        <fullName evidence="4">SPOR domain-containing protein</fullName>
    </submittedName>
</protein>
<dbReference type="PROSITE" id="PS51724">
    <property type="entry name" value="SPOR"/>
    <property type="match status" value="1"/>
</dbReference>
<evidence type="ECO:0000313" key="4">
    <source>
        <dbReference type="EMBL" id="MBS4215481.1"/>
    </source>
</evidence>
<evidence type="ECO:0000259" key="3">
    <source>
        <dbReference type="PROSITE" id="PS51724"/>
    </source>
</evidence>
<dbReference type="SUPFAM" id="SSF110997">
    <property type="entry name" value="Sporulation related repeat"/>
    <property type="match status" value="1"/>
</dbReference>
<gene>
    <name evidence="4" type="ORF">KHA99_23975</name>
</gene>
<dbReference type="GO" id="GO:0042834">
    <property type="term" value="F:peptidoglycan binding"/>
    <property type="evidence" value="ECO:0007669"/>
    <property type="project" value="InterPro"/>
</dbReference>
<accession>A0A942U688</accession>
<keyword evidence="2" id="KW-0472">Membrane</keyword>
<evidence type="ECO:0000313" key="5">
    <source>
        <dbReference type="Proteomes" id="UP000679749"/>
    </source>
</evidence>
<feature type="domain" description="SPOR" evidence="3">
    <location>
        <begin position="175"/>
        <end position="249"/>
    </location>
</feature>
<keyword evidence="2" id="KW-1133">Transmembrane helix</keyword>
<dbReference type="Proteomes" id="UP000679749">
    <property type="component" value="Unassembled WGS sequence"/>
</dbReference>
<evidence type="ECO:0000256" key="2">
    <source>
        <dbReference type="SAM" id="Phobius"/>
    </source>
</evidence>
<dbReference type="InterPro" id="IPR036680">
    <property type="entry name" value="SPOR-like_sf"/>
</dbReference>
<evidence type="ECO:0000256" key="1">
    <source>
        <dbReference type="SAM" id="MobiDB-lite"/>
    </source>
</evidence>
<dbReference type="Gene3D" id="3.30.70.1070">
    <property type="entry name" value="Sporulation related repeat"/>
    <property type="match status" value="1"/>
</dbReference>
<proteinExistence type="predicted"/>
<dbReference type="EMBL" id="JAGYPF010000005">
    <property type="protein sequence ID" value="MBS4215481.1"/>
    <property type="molecule type" value="Genomic_DNA"/>
</dbReference>
<comment type="caution">
    <text evidence="4">The sequence shown here is derived from an EMBL/GenBank/DDBJ whole genome shotgun (WGS) entry which is preliminary data.</text>
</comment>
<dbReference type="Pfam" id="PF05036">
    <property type="entry name" value="SPOR"/>
    <property type="match status" value="1"/>
</dbReference>
<organism evidence="4 5">
    <name type="scientific">Neobacillus rhizophilus</name>
    <dbReference type="NCBI Taxonomy" id="2833579"/>
    <lineage>
        <taxon>Bacteria</taxon>
        <taxon>Bacillati</taxon>
        <taxon>Bacillota</taxon>
        <taxon>Bacilli</taxon>
        <taxon>Bacillales</taxon>
        <taxon>Bacillaceae</taxon>
        <taxon>Neobacillus</taxon>
    </lineage>
</organism>
<name>A0A942U688_9BACI</name>
<keyword evidence="2" id="KW-0812">Transmembrane</keyword>
<feature type="transmembrane region" description="Helical" evidence="2">
    <location>
        <begin position="114"/>
        <end position="136"/>
    </location>
</feature>
<keyword evidence="5" id="KW-1185">Reference proteome</keyword>